<proteinExistence type="predicted"/>
<dbReference type="Proteomes" id="UP000588068">
    <property type="component" value="Unassembled WGS sequence"/>
</dbReference>
<evidence type="ECO:0000313" key="5">
    <source>
        <dbReference type="Proteomes" id="UP000588068"/>
    </source>
</evidence>
<dbReference type="PIRSF" id="PIRSF000705">
    <property type="entry name" value="DNK"/>
    <property type="match status" value="1"/>
</dbReference>
<dbReference type="CDD" id="cd01673">
    <property type="entry name" value="dNK"/>
    <property type="match status" value="1"/>
</dbReference>
<dbReference type="Gene3D" id="3.40.50.300">
    <property type="entry name" value="P-loop containing nucleotide triphosphate hydrolases"/>
    <property type="match status" value="1"/>
</dbReference>
<dbReference type="PANTHER" id="PTHR10513:SF46">
    <property type="entry name" value="DEOXYGUANOSINE KINASE"/>
    <property type="match status" value="1"/>
</dbReference>
<sequence length="223" mass="26155">MSDKPSIQPPPHRFVVVEGPIGVGKTSLARRLARSFGSELILEQAEENPFLERFYKNPRAGALPTQLFFLFQRTRQLEDIRQHDLFDTVRVADYLLDKDRLFARLTLDDEEFGLYEQIYARLAIDTPVPDLVIYLQAPIDVLLERIARRGIRYEQQIDRGYLERLQEAYARFFHAYDTSPLLIVNAAQADFVSNDRDYEQLFEQVRRVRKGRHYYNPLKSTAD</sequence>
<comment type="caution">
    <text evidence="4">The sequence shown here is derived from an EMBL/GenBank/DDBJ whole genome shotgun (WGS) entry which is preliminary data.</text>
</comment>
<reference evidence="4 5" key="1">
    <citation type="submission" date="2020-08" db="EMBL/GenBank/DDBJ databases">
        <title>Genomic Encyclopedia of Type Strains, Phase IV (KMG-IV): sequencing the most valuable type-strain genomes for metagenomic binning, comparative biology and taxonomic classification.</title>
        <authorList>
            <person name="Goeker M."/>
        </authorList>
    </citation>
    <scope>NUCLEOTIDE SEQUENCE [LARGE SCALE GENOMIC DNA]</scope>
    <source>
        <strain evidence="4 5">DSM 26723</strain>
    </source>
</reference>
<dbReference type="SUPFAM" id="SSF52540">
    <property type="entry name" value="P-loop containing nucleoside triphosphate hydrolases"/>
    <property type="match status" value="1"/>
</dbReference>
<feature type="domain" description="Deoxynucleoside kinase" evidence="3">
    <location>
        <begin position="16"/>
        <end position="207"/>
    </location>
</feature>
<dbReference type="GO" id="GO:0005524">
    <property type="term" value="F:ATP binding"/>
    <property type="evidence" value="ECO:0007669"/>
    <property type="project" value="UniProtKB-KW"/>
</dbReference>
<dbReference type="InterPro" id="IPR031314">
    <property type="entry name" value="DNK_dom"/>
</dbReference>
<dbReference type="EMBL" id="JACHHZ010000001">
    <property type="protein sequence ID" value="MBB6091453.1"/>
    <property type="molecule type" value="Genomic_DNA"/>
</dbReference>
<keyword evidence="2" id="KW-0067">ATP-binding</keyword>
<dbReference type="InterPro" id="IPR002624">
    <property type="entry name" value="DCK/DGK"/>
</dbReference>
<feature type="active site" description="Proton acceptor" evidence="1">
    <location>
        <position position="93"/>
    </location>
</feature>
<dbReference type="PANTHER" id="PTHR10513">
    <property type="entry name" value="DEOXYNUCLEOSIDE KINASE"/>
    <property type="match status" value="1"/>
</dbReference>
<dbReference type="AlphaFoldDB" id="A0A841HFJ1"/>
<dbReference type="InterPro" id="IPR027417">
    <property type="entry name" value="P-loop_NTPase"/>
</dbReference>
<dbReference type="InterPro" id="IPR050566">
    <property type="entry name" value="Deoxyribonucleoside_kinase"/>
</dbReference>
<keyword evidence="5" id="KW-1185">Reference proteome</keyword>
<dbReference type="Pfam" id="PF01712">
    <property type="entry name" value="dNK"/>
    <property type="match status" value="1"/>
</dbReference>
<feature type="binding site" evidence="2">
    <location>
        <begin position="145"/>
        <end position="149"/>
    </location>
    <ligand>
        <name>ATP</name>
        <dbReference type="ChEBI" id="CHEBI:30616"/>
    </ligand>
</feature>
<keyword evidence="2" id="KW-0547">Nucleotide-binding</keyword>
<organism evidence="4 5">
    <name type="scientific">Povalibacter uvarum</name>
    <dbReference type="NCBI Taxonomy" id="732238"/>
    <lineage>
        <taxon>Bacteria</taxon>
        <taxon>Pseudomonadati</taxon>
        <taxon>Pseudomonadota</taxon>
        <taxon>Gammaproteobacteria</taxon>
        <taxon>Steroidobacterales</taxon>
        <taxon>Steroidobacteraceae</taxon>
        <taxon>Povalibacter</taxon>
    </lineage>
</organism>
<evidence type="ECO:0000259" key="3">
    <source>
        <dbReference type="Pfam" id="PF01712"/>
    </source>
</evidence>
<evidence type="ECO:0000256" key="1">
    <source>
        <dbReference type="PIRSR" id="PIRSR000705-1"/>
    </source>
</evidence>
<evidence type="ECO:0000313" key="4">
    <source>
        <dbReference type="EMBL" id="MBB6091453.1"/>
    </source>
</evidence>
<feature type="binding site" evidence="2">
    <location>
        <begin position="19"/>
        <end position="27"/>
    </location>
    <ligand>
        <name>ATP</name>
        <dbReference type="ChEBI" id="CHEBI:30616"/>
    </ligand>
</feature>
<dbReference type="GO" id="GO:0005737">
    <property type="term" value="C:cytoplasm"/>
    <property type="evidence" value="ECO:0007669"/>
    <property type="project" value="TreeGrafter"/>
</dbReference>
<protein>
    <submittedName>
        <fullName evidence="4">Deoxyadenosine/deoxycytidine kinase</fullName>
    </submittedName>
</protein>
<keyword evidence="4" id="KW-0808">Transferase</keyword>
<dbReference type="RefSeq" id="WP_184329252.1">
    <property type="nucleotide sequence ID" value="NZ_JACHHZ010000001.1"/>
</dbReference>
<name>A0A841HFJ1_9GAMM</name>
<evidence type="ECO:0000256" key="2">
    <source>
        <dbReference type="PIRSR" id="PIRSR000705-3"/>
    </source>
</evidence>
<accession>A0A841HFJ1</accession>
<dbReference type="GO" id="GO:0019136">
    <property type="term" value="F:deoxynucleoside kinase activity"/>
    <property type="evidence" value="ECO:0007669"/>
    <property type="project" value="InterPro"/>
</dbReference>
<gene>
    <name evidence="4" type="ORF">HNQ60_000299</name>
</gene>
<keyword evidence="4" id="KW-0418">Kinase</keyword>